<comment type="caution">
    <text evidence="1">The sequence shown here is derived from an EMBL/GenBank/DDBJ whole genome shotgun (WGS) entry which is preliminary data.</text>
</comment>
<dbReference type="Proteomes" id="UP001230908">
    <property type="component" value="Unassembled WGS sequence"/>
</dbReference>
<accession>A0ABU0ZDE3</accession>
<keyword evidence="2" id="KW-1185">Reference proteome</keyword>
<dbReference type="EMBL" id="JAVHUY010000005">
    <property type="protein sequence ID" value="MDQ7904367.1"/>
    <property type="molecule type" value="Genomic_DNA"/>
</dbReference>
<protein>
    <submittedName>
        <fullName evidence="1">Uncharacterized protein</fullName>
    </submittedName>
</protein>
<dbReference type="RefSeq" id="WP_308711632.1">
    <property type="nucleotide sequence ID" value="NZ_JAVHUY010000005.1"/>
</dbReference>
<organism evidence="1 2">
    <name type="scientific">Phytohabitans maris</name>
    <dbReference type="NCBI Taxonomy" id="3071409"/>
    <lineage>
        <taxon>Bacteria</taxon>
        <taxon>Bacillati</taxon>
        <taxon>Actinomycetota</taxon>
        <taxon>Actinomycetes</taxon>
        <taxon>Micromonosporales</taxon>
        <taxon>Micromonosporaceae</taxon>
    </lineage>
</organism>
<sequence>MKQQKPGFCADLDMGAQAGQLESFPYASMGAGRRTARASVNITSEELAEIWTAHVM</sequence>
<reference evidence="1 2" key="1">
    <citation type="submission" date="2023-08" db="EMBL/GenBank/DDBJ databases">
        <title>Phytohabitans sansha sp. nov., isolated from marine sediment.</title>
        <authorList>
            <person name="Zhao Y."/>
            <person name="Yi K."/>
        </authorList>
    </citation>
    <scope>NUCLEOTIDE SEQUENCE [LARGE SCALE GENOMIC DNA]</scope>
    <source>
        <strain evidence="1 2">ZYX-F-186</strain>
    </source>
</reference>
<evidence type="ECO:0000313" key="2">
    <source>
        <dbReference type="Proteomes" id="UP001230908"/>
    </source>
</evidence>
<gene>
    <name evidence="1" type="ORF">RB614_07505</name>
</gene>
<evidence type="ECO:0000313" key="1">
    <source>
        <dbReference type="EMBL" id="MDQ7904367.1"/>
    </source>
</evidence>
<name>A0ABU0ZDE3_9ACTN</name>
<proteinExistence type="predicted"/>